<name>A0A1R4HCY7_9GAMM</name>
<dbReference type="RefSeq" id="WP_179210255.1">
    <property type="nucleotide sequence ID" value="NZ_FUKJ01000301.1"/>
</dbReference>
<sequence>MKKRRNMNKMEEPARQNPVAKYAHLFVKAHVFADKSKYSRKGRQGKQEDFPVVLA</sequence>
<evidence type="ECO:0000313" key="2">
    <source>
        <dbReference type="EMBL" id="SJM93891.1"/>
    </source>
</evidence>
<dbReference type="Proteomes" id="UP000195442">
    <property type="component" value="Unassembled WGS sequence"/>
</dbReference>
<dbReference type="EMBL" id="FUKJ01000301">
    <property type="protein sequence ID" value="SJM93891.1"/>
    <property type="molecule type" value="Genomic_DNA"/>
</dbReference>
<evidence type="ECO:0000256" key="1">
    <source>
        <dbReference type="SAM" id="MobiDB-lite"/>
    </source>
</evidence>
<reference evidence="3" key="1">
    <citation type="submission" date="2017-02" db="EMBL/GenBank/DDBJ databases">
        <authorList>
            <person name="Daims H."/>
        </authorList>
    </citation>
    <scope>NUCLEOTIDE SEQUENCE [LARGE SCALE GENOMIC DNA]</scope>
</reference>
<dbReference type="AlphaFoldDB" id="A0A1R4HCY7"/>
<gene>
    <name evidence="2" type="ORF">CRENPOLYSF2_370014</name>
</gene>
<accession>A0A1R4HCY7</accession>
<proteinExistence type="predicted"/>
<evidence type="ECO:0000313" key="3">
    <source>
        <dbReference type="Proteomes" id="UP000195442"/>
    </source>
</evidence>
<feature type="region of interest" description="Disordered" evidence="1">
    <location>
        <begin position="36"/>
        <end position="55"/>
    </location>
</feature>
<organism evidence="2 3">
    <name type="scientific">Crenothrix polyspora</name>
    <dbReference type="NCBI Taxonomy" id="360316"/>
    <lineage>
        <taxon>Bacteria</taxon>
        <taxon>Pseudomonadati</taxon>
        <taxon>Pseudomonadota</taxon>
        <taxon>Gammaproteobacteria</taxon>
        <taxon>Methylococcales</taxon>
        <taxon>Crenotrichaceae</taxon>
        <taxon>Crenothrix</taxon>
    </lineage>
</organism>
<keyword evidence="3" id="KW-1185">Reference proteome</keyword>
<protein>
    <submittedName>
        <fullName evidence="2">Uncharacterized protein</fullName>
    </submittedName>
</protein>
<dbReference type="Pfam" id="PF23876">
    <property type="entry name" value="DUF7230"/>
    <property type="match status" value="1"/>
</dbReference>
<dbReference type="InterPro" id="IPR055654">
    <property type="entry name" value="DUF7230"/>
</dbReference>